<feature type="domain" description="C-type lectin" evidence="3">
    <location>
        <begin position="29"/>
        <end position="151"/>
    </location>
</feature>
<protein>
    <recommendedName>
        <fullName evidence="3">C-type lectin domain-containing protein</fullName>
    </recommendedName>
</protein>
<evidence type="ECO:0000256" key="1">
    <source>
        <dbReference type="ARBA" id="ARBA00023157"/>
    </source>
</evidence>
<evidence type="ECO:0000313" key="4">
    <source>
        <dbReference type="EMBL" id="CAL8101313.1"/>
    </source>
</evidence>
<dbReference type="PROSITE" id="PS50041">
    <property type="entry name" value="C_TYPE_LECTIN_2"/>
    <property type="match status" value="1"/>
</dbReference>
<name>A0ABP1QGJ1_9HEXA</name>
<proteinExistence type="predicted"/>
<keyword evidence="1" id="KW-1015">Disulfide bond</keyword>
<dbReference type="Pfam" id="PF00059">
    <property type="entry name" value="Lectin_C"/>
    <property type="match status" value="1"/>
</dbReference>
<evidence type="ECO:0000259" key="3">
    <source>
        <dbReference type="PROSITE" id="PS50041"/>
    </source>
</evidence>
<dbReference type="EMBL" id="CAXLJM020000033">
    <property type="protein sequence ID" value="CAL8101313.1"/>
    <property type="molecule type" value="Genomic_DNA"/>
</dbReference>
<evidence type="ECO:0000313" key="5">
    <source>
        <dbReference type="Proteomes" id="UP001642540"/>
    </source>
</evidence>
<dbReference type="PANTHER" id="PTHR22801:SF63">
    <property type="entry name" value="C-TYPE LECTIN DOMAIN-CONTAINING PROTEIN"/>
    <property type="match status" value="1"/>
</dbReference>
<dbReference type="PROSITE" id="PS00615">
    <property type="entry name" value="C_TYPE_LECTIN_1"/>
    <property type="match status" value="1"/>
</dbReference>
<comment type="caution">
    <text evidence="4">The sequence shown here is derived from an EMBL/GenBank/DDBJ whole genome shotgun (WGS) entry which is preliminary data.</text>
</comment>
<sequence length="199" mass="22256">MKKITFFFRAFVTCWLVHATIGQFQTVTYGGHTFSVSDNQLPWAEAVNACNANGQSLASVEDMEKDDILVQLFVEKLHTNVTMKGNSWISANEVSEGVWHWASLNKPTYYTRWFVGQPDDIENLNCVYMALNSLLYWRDANCSASMYFVCEGQPTTGSPVSSSLPSSTPGTSGAEIHVLETTLFLSIFMIIINSIHTYL</sequence>
<dbReference type="InterPro" id="IPR016186">
    <property type="entry name" value="C-type_lectin-like/link_sf"/>
</dbReference>
<dbReference type="CDD" id="cd00037">
    <property type="entry name" value="CLECT"/>
    <property type="match status" value="1"/>
</dbReference>
<gene>
    <name evidence="4" type="ORF">ODALV1_LOCUS10802</name>
</gene>
<feature type="chain" id="PRO_5046805950" description="C-type lectin domain-containing protein" evidence="2">
    <location>
        <begin position="23"/>
        <end position="199"/>
    </location>
</feature>
<dbReference type="Gene3D" id="3.10.100.10">
    <property type="entry name" value="Mannose-Binding Protein A, subunit A"/>
    <property type="match status" value="1"/>
</dbReference>
<reference evidence="4 5" key="1">
    <citation type="submission" date="2024-08" db="EMBL/GenBank/DDBJ databases">
        <authorList>
            <person name="Cucini C."/>
            <person name="Frati F."/>
        </authorList>
    </citation>
    <scope>NUCLEOTIDE SEQUENCE [LARGE SCALE GENOMIC DNA]</scope>
</reference>
<dbReference type="Proteomes" id="UP001642540">
    <property type="component" value="Unassembled WGS sequence"/>
</dbReference>
<accession>A0ABP1QGJ1</accession>
<keyword evidence="2" id="KW-0732">Signal</keyword>
<dbReference type="SUPFAM" id="SSF56436">
    <property type="entry name" value="C-type lectin-like"/>
    <property type="match status" value="1"/>
</dbReference>
<dbReference type="InterPro" id="IPR016187">
    <property type="entry name" value="CTDL_fold"/>
</dbReference>
<dbReference type="InterPro" id="IPR001304">
    <property type="entry name" value="C-type_lectin-like"/>
</dbReference>
<dbReference type="InterPro" id="IPR050801">
    <property type="entry name" value="Ca-Dep_Lectins_ImmuneDev"/>
</dbReference>
<organism evidence="4 5">
    <name type="scientific">Orchesella dallaii</name>
    <dbReference type="NCBI Taxonomy" id="48710"/>
    <lineage>
        <taxon>Eukaryota</taxon>
        <taxon>Metazoa</taxon>
        <taxon>Ecdysozoa</taxon>
        <taxon>Arthropoda</taxon>
        <taxon>Hexapoda</taxon>
        <taxon>Collembola</taxon>
        <taxon>Entomobryomorpha</taxon>
        <taxon>Entomobryoidea</taxon>
        <taxon>Orchesellidae</taxon>
        <taxon>Orchesellinae</taxon>
        <taxon>Orchesella</taxon>
    </lineage>
</organism>
<keyword evidence="5" id="KW-1185">Reference proteome</keyword>
<dbReference type="SMART" id="SM00034">
    <property type="entry name" value="CLECT"/>
    <property type="match status" value="1"/>
</dbReference>
<dbReference type="PANTHER" id="PTHR22801">
    <property type="entry name" value="LITHOSTATHINE"/>
    <property type="match status" value="1"/>
</dbReference>
<evidence type="ECO:0000256" key="2">
    <source>
        <dbReference type="SAM" id="SignalP"/>
    </source>
</evidence>
<dbReference type="InterPro" id="IPR018378">
    <property type="entry name" value="C-type_lectin_CS"/>
</dbReference>
<feature type="signal peptide" evidence="2">
    <location>
        <begin position="1"/>
        <end position="22"/>
    </location>
</feature>